<organism evidence="1 2">
    <name type="scientific">Theileria orientalis</name>
    <dbReference type="NCBI Taxonomy" id="68886"/>
    <lineage>
        <taxon>Eukaryota</taxon>
        <taxon>Sar</taxon>
        <taxon>Alveolata</taxon>
        <taxon>Apicomplexa</taxon>
        <taxon>Aconoidasida</taxon>
        <taxon>Piroplasmida</taxon>
        <taxon>Theileriidae</taxon>
        <taxon>Theileria</taxon>
    </lineage>
</organism>
<dbReference type="AlphaFoldDB" id="A0A976QU57"/>
<dbReference type="Proteomes" id="UP000244811">
    <property type="component" value="Chromosome 3"/>
</dbReference>
<evidence type="ECO:0000313" key="1">
    <source>
        <dbReference type="EMBL" id="UKK01434.2"/>
    </source>
</evidence>
<reference evidence="1" key="1">
    <citation type="submission" date="2022-07" db="EMBL/GenBank/DDBJ databases">
        <title>Evaluation of T. orientalis genome assembly methods using nanopore sequencing and analysis of variation between genomes.</title>
        <authorList>
            <person name="Yam J."/>
            <person name="Micallef M.L."/>
            <person name="Liu M."/>
            <person name="Djordjevic S.P."/>
            <person name="Bogema D.R."/>
            <person name="Jenkins C."/>
        </authorList>
    </citation>
    <scope>NUCLEOTIDE SEQUENCE</scope>
    <source>
        <strain evidence="1">Goon Nure</strain>
    </source>
</reference>
<proteinExistence type="predicted"/>
<dbReference type="InterPro" id="IPR036322">
    <property type="entry name" value="WD40_repeat_dom_sf"/>
</dbReference>
<dbReference type="EMBL" id="CP056070">
    <property type="protein sequence ID" value="UKK01434.2"/>
    <property type="molecule type" value="Genomic_DNA"/>
</dbReference>
<dbReference type="SUPFAM" id="SSF50978">
    <property type="entry name" value="WD40 repeat-like"/>
    <property type="match status" value="1"/>
</dbReference>
<protein>
    <submittedName>
        <fullName evidence="1">Uncharacterized protein</fullName>
    </submittedName>
</protein>
<sequence>MCGDGDSSLVVQTNSNNTLKNNEVAYINTELLSQINLKCKIEKDRRLPLIFSGIRDSIEVIRCENGEKITEIKKSNIKYIKWYIPAKYLGIFGECDQEEQFGIITVDYSNNLELYPKIFAQIEFEENIVGINTSYYRDSDGKVKLSVIIVESNGNITKWIPFEKSRLISKNVVKKGVKFISDTNLVLELNNTRVTSQSNDKDSNSRESSQITSNEVEDYLKLNKKLFLATGDQVCVVDTENLELLKTISTTGSIKSIYPYFREQERLLVVNKTIEVFDLEKYKCVYKYGHDLDEFSDYESINVSEVLYARVELNDPDLLIVSTKYNRVYLLNTLNSVITSIIGISTNRLYVYYYMEQGGSGIAMGVKYGLVGTDENSLVGFDIFKLRLLYSKMAISSKIDVIANSQLMPNLLLTSSSKGLLQLDLHYSHQGSFGSTTNTNTSSNNVLNVDYYKSLDKNTSKILHNNLASIKRFNNTSTSTNDTTKTANKTVTCITFHPRLPNICSIGHLDGSLYLLFIEHENTSLFNYVFIEKFNHPVKNLVWYLVTKSLNYANEYDGYSSNAENIPSKWSKKGCSNFMERICKSINSSKYLSILLVQLNTYHHTERERIITEDTGVYYMRLGEHKVYSLPTSSVLGDLENIERGSNGCGNSRLFSIFVIQYPPPNCTDDNGEIEECNDGGNHRLGYNNFSVIYDYVCLAHYSENSVTLTLVAIDLDLNVSVVKKFKIRVKGVVTNIVVTSKQYNQYHLYADSYLEKTSRARVNEGVINTMALDSHFNMRIAEVTRFDKCVNSMQQYLIISTNLGRIYVTSLLKMYNNFLLEVNSMNSPEINNLDNFTQQPTNMPNHEEWLGMDETFICSGNITHLDHTILYSPLSSSLSETSANTKGDCLCGSNCYYILVVGMIDLILFYTLETEHSRDRFKLILFHVMKASYNSFLVINEPFHYFKFLINASNRISQYYFNYTQISKFLSKHRTHETEKTNNL</sequence>
<name>A0A976QU57_THEOR</name>
<accession>A0A976QU57</accession>
<gene>
    <name evidence="1" type="ORF">MACK_002248</name>
</gene>
<evidence type="ECO:0000313" key="2">
    <source>
        <dbReference type="Proteomes" id="UP000244811"/>
    </source>
</evidence>